<evidence type="ECO:0000313" key="2">
    <source>
        <dbReference type="EMBL" id="ASF48701.1"/>
    </source>
</evidence>
<dbReference type="Proteomes" id="UP000197019">
    <property type="component" value="Chromosome"/>
</dbReference>
<dbReference type="AlphaFoldDB" id="A0A1Z4C573"/>
<gene>
    <name evidence="2" type="ORF">CEK71_09460</name>
</gene>
<dbReference type="SUPFAM" id="SSF55166">
    <property type="entry name" value="Hedgehog/DD-peptidase"/>
    <property type="match status" value="1"/>
</dbReference>
<dbReference type="Gene3D" id="3.30.1380.10">
    <property type="match status" value="1"/>
</dbReference>
<protein>
    <recommendedName>
        <fullName evidence="1">Peptidase M15C domain-containing protein</fullName>
    </recommendedName>
</protein>
<reference evidence="2 3" key="1">
    <citation type="submission" date="2017-06" db="EMBL/GenBank/DDBJ databases">
        <title>Genome Sequencing of the methanotroph Methylovulum psychrotolerants str. HV10-M2 isolated from a high-altitude environment.</title>
        <authorList>
            <person name="Mateos-Rivera A."/>
        </authorList>
    </citation>
    <scope>NUCLEOTIDE SEQUENCE [LARGE SCALE GENOMIC DNA]</scope>
    <source>
        <strain evidence="2 3">HV10_M2</strain>
    </source>
</reference>
<dbReference type="GO" id="GO:0008233">
    <property type="term" value="F:peptidase activity"/>
    <property type="evidence" value="ECO:0007669"/>
    <property type="project" value="InterPro"/>
</dbReference>
<dbReference type="KEGG" id="mpsy:CEK71_09460"/>
<accession>A0A1Z4C573</accession>
<dbReference type="OrthoDB" id="9799970at2"/>
<evidence type="ECO:0000259" key="1">
    <source>
        <dbReference type="Pfam" id="PF13539"/>
    </source>
</evidence>
<feature type="domain" description="Peptidase M15C" evidence="1">
    <location>
        <begin position="172"/>
        <end position="236"/>
    </location>
</feature>
<dbReference type="EMBL" id="CP022129">
    <property type="protein sequence ID" value="ASF48701.1"/>
    <property type="molecule type" value="Genomic_DNA"/>
</dbReference>
<proteinExistence type="predicted"/>
<organism evidence="2 3">
    <name type="scientific">Methylovulum psychrotolerans</name>
    <dbReference type="NCBI Taxonomy" id="1704499"/>
    <lineage>
        <taxon>Bacteria</taxon>
        <taxon>Pseudomonadati</taxon>
        <taxon>Pseudomonadota</taxon>
        <taxon>Gammaproteobacteria</taxon>
        <taxon>Methylococcales</taxon>
        <taxon>Methylococcaceae</taxon>
        <taxon>Methylovulum</taxon>
    </lineage>
</organism>
<keyword evidence="3" id="KW-1185">Reference proteome</keyword>
<evidence type="ECO:0000313" key="3">
    <source>
        <dbReference type="Proteomes" id="UP000197019"/>
    </source>
</evidence>
<dbReference type="Pfam" id="PF13539">
    <property type="entry name" value="Peptidase_M15_4"/>
    <property type="match status" value="1"/>
</dbReference>
<name>A0A1Z4C573_9GAMM</name>
<sequence>MALFLSSLLTDAYAVCDKNADILVRAYPEHLVTCKDNYIIWRSGERQLYDDQKKKDVDQLLEHPDLEDMFTYSYPVGIHSFGAPAVNVDPGRIRNEAFFKRLYGSSAAEVNSHLTALRWMPKSSKQIIKIQRINGVAGKLEQISQELDGLPAELKKFVSNTSGTFNWRVISGTKLLSNHSFGIAIDINTKFSNYWQWSGKMQYKNAIPQKIVEIFEKHGFIWGGKWYHYDTMHFEYRPELLMK</sequence>
<dbReference type="InterPro" id="IPR039561">
    <property type="entry name" value="Peptidase_M15C"/>
</dbReference>
<dbReference type="InterPro" id="IPR009045">
    <property type="entry name" value="Zn_M74/Hedgehog-like"/>
</dbReference>